<evidence type="ECO:0000256" key="3">
    <source>
        <dbReference type="ARBA" id="ARBA00022723"/>
    </source>
</evidence>
<dbReference type="Pfam" id="PF01355">
    <property type="entry name" value="HIPIP"/>
    <property type="match status" value="1"/>
</dbReference>
<dbReference type="InterPro" id="IPR000170">
    <property type="entry name" value="High_potential_FeS_prot"/>
</dbReference>
<organism evidence="9 10">
    <name type="scientific">Sphingomonas limnosediminicola</name>
    <dbReference type="NCBI Taxonomy" id="940133"/>
    <lineage>
        <taxon>Bacteria</taxon>
        <taxon>Pseudomonadati</taxon>
        <taxon>Pseudomonadota</taxon>
        <taxon>Alphaproteobacteria</taxon>
        <taxon>Sphingomonadales</taxon>
        <taxon>Sphingomonadaceae</taxon>
        <taxon>Sphingomonas</taxon>
    </lineage>
</organism>
<keyword evidence="6 7" id="KW-0411">Iron-sulfur</keyword>
<comment type="caution">
    <text evidence="9">The sequence shown here is derived from an EMBL/GenBank/DDBJ whole genome shotgun (WGS) entry which is preliminary data.</text>
</comment>
<dbReference type="PROSITE" id="PS51318">
    <property type="entry name" value="TAT"/>
    <property type="match status" value="1"/>
</dbReference>
<evidence type="ECO:0000256" key="4">
    <source>
        <dbReference type="ARBA" id="ARBA00022982"/>
    </source>
</evidence>
<keyword evidence="5 7" id="KW-0408">Iron</keyword>
<dbReference type="InterPro" id="IPR036369">
    <property type="entry name" value="HIPIP_sf"/>
</dbReference>
<gene>
    <name evidence="9" type="ORF">GCM10022276_28710</name>
</gene>
<keyword evidence="4 7" id="KW-0249">Electron transport</keyword>
<keyword evidence="10" id="KW-1185">Reference proteome</keyword>
<evidence type="ECO:0000313" key="10">
    <source>
        <dbReference type="Proteomes" id="UP001500827"/>
    </source>
</evidence>
<dbReference type="Proteomes" id="UP001500827">
    <property type="component" value="Unassembled WGS sequence"/>
</dbReference>
<reference evidence="10" key="1">
    <citation type="journal article" date="2019" name="Int. J. Syst. Evol. Microbiol.">
        <title>The Global Catalogue of Microorganisms (GCM) 10K type strain sequencing project: providing services to taxonomists for standard genome sequencing and annotation.</title>
        <authorList>
            <consortium name="The Broad Institute Genomics Platform"/>
            <consortium name="The Broad Institute Genome Sequencing Center for Infectious Disease"/>
            <person name="Wu L."/>
            <person name="Ma J."/>
        </authorList>
    </citation>
    <scope>NUCLEOTIDE SEQUENCE [LARGE SCALE GENOMIC DNA]</scope>
    <source>
        <strain evidence="10">JCM 17543</strain>
    </source>
</reference>
<comment type="function">
    <text evidence="7">Specific class of high-redox-potential 4Fe-4S ferredoxins. Functions in anaerobic electron transport in most purple and in some other photosynthetic bacteria and in at least one genus (Paracoccus) of halophilic, denitrifying bacteria.</text>
</comment>
<keyword evidence="2 7" id="KW-0004">4Fe-4S</keyword>
<keyword evidence="3 7" id="KW-0479">Metal-binding</keyword>
<evidence type="ECO:0000256" key="1">
    <source>
        <dbReference type="ARBA" id="ARBA00022448"/>
    </source>
</evidence>
<name>A0ABP7LVW5_9SPHN</name>
<evidence type="ECO:0000256" key="2">
    <source>
        <dbReference type="ARBA" id="ARBA00022485"/>
    </source>
</evidence>
<keyword evidence="1 7" id="KW-0813">Transport</keyword>
<dbReference type="SUPFAM" id="SSF57652">
    <property type="entry name" value="HIPIP (high potential iron protein)"/>
    <property type="match status" value="1"/>
</dbReference>
<accession>A0ABP7LVW5</accession>
<dbReference type="Gene3D" id="4.10.490.10">
    <property type="entry name" value="High potential iron-sulphur protein"/>
    <property type="match status" value="1"/>
</dbReference>
<evidence type="ECO:0000313" key="9">
    <source>
        <dbReference type="EMBL" id="GAA3908666.1"/>
    </source>
</evidence>
<dbReference type="EMBL" id="BAABBM010000001">
    <property type="protein sequence ID" value="GAA3908666.1"/>
    <property type="molecule type" value="Genomic_DNA"/>
</dbReference>
<comment type="similarity">
    <text evidence="7">Belongs to the high-potential iron-sulfur protein (HiPIP) family.</text>
</comment>
<evidence type="ECO:0000256" key="7">
    <source>
        <dbReference type="RuleBase" id="RU000620"/>
    </source>
</evidence>
<protein>
    <recommendedName>
        <fullName evidence="7">High-potential iron-sulfur protein</fullName>
        <shortName evidence="7">HiPIP</shortName>
    </recommendedName>
</protein>
<evidence type="ECO:0000256" key="6">
    <source>
        <dbReference type="ARBA" id="ARBA00023014"/>
    </source>
</evidence>
<evidence type="ECO:0000256" key="5">
    <source>
        <dbReference type="ARBA" id="ARBA00023004"/>
    </source>
</evidence>
<feature type="domain" description="High potential iron-sulfur proteins family profile" evidence="8">
    <location>
        <begin position="27"/>
        <end position="93"/>
    </location>
</feature>
<dbReference type="PROSITE" id="PS51373">
    <property type="entry name" value="HIPIP"/>
    <property type="match status" value="1"/>
</dbReference>
<evidence type="ECO:0000259" key="8">
    <source>
        <dbReference type="PROSITE" id="PS51373"/>
    </source>
</evidence>
<dbReference type="InterPro" id="IPR006311">
    <property type="entry name" value="TAT_signal"/>
</dbReference>
<comment type="subunit">
    <text evidence="7">Homodimer.</text>
</comment>
<sequence length="93" mass="9953">MLGDRKTHGERVSRRDFLSIAAVGTGAIFAVSVPTTSSAAQKKFTQQQAHYQPVPKSGQRCQTCALWEAPTSCQQVEGSVSPAGWCVLYAPKG</sequence>
<proteinExistence type="inferred from homology"/>